<organism evidence="1 2">
    <name type="scientific">Populus trichocarpa</name>
    <name type="common">Western balsam poplar</name>
    <name type="synonym">Populus balsamifera subsp. trichocarpa</name>
    <dbReference type="NCBI Taxonomy" id="3694"/>
    <lineage>
        <taxon>Eukaryota</taxon>
        <taxon>Viridiplantae</taxon>
        <taxon>Streptophyta</taxon>
        <taxon>Embryophyta</taxon>
        <taxon>Tracheophyta</taxon>
        <taxon>Spermatophyta</taxon>
        <taxon>Magnoliopsida</taxon>
        <taxon>eudicotyledons</taxon>
        <taxon>Gunneridae</taxon>
        <taxon>Pentapetalae</taxon>
        <taxon>rosids</taxon>
        <taxon>fabids</taxon>
        <taxon>Malpighiales</taxon>
        <taxon>Salicaceae</taxon>
        <taxon>Saliceae</taxon>
        <taxon>Populus</taxon>
    </lineage>
</organism>
<gene>
    <name evidence="1" type="ORF">POPTR_017G081200</name>
</gene>
<sequence>MKFDVEKFNGMNDFNLWRIRLHNLLVQQEWMIRIKKNIMEQALSAIQLCLSNEVMRKVIEETTIIGLWIKLETLYMNKSLMN</sequence>
<protein>
    <recommendedName>
        <fullName evidence="3">Retrovirus-related Pol polyprotein from transposon TNT 1-94</fullName>
    </recommendedName>
</protein>
<accession>A0A2K1X4X3</accession>
<evidence type="ECO:0000313" key="1">
    <source>
        <dbReference type="EMBL" id="PNS95835.1"/>
    </source>
</evidence>
<dbReference type="Proteomes" id="UP000006729">
    <property type="component" value="Chromosome 17"/>
</dbReference>
<evidence type="ECO:0000313" key="2">
    <source>
        <dbReference type="Proteomes" id="UP000006729"/>
    </source>
</evidence>
<keyword evidence="2" id="KW-1185">Reference proteome</keyword>
<dbReference type="EMBL" id="CM009306">
    <property type="protein sequence ID" value="PNS95835.1"/>
    <property type="molecule type" value="Genomic_DNA"/>
</dbReference>
<dbReference type="InParanoid" id="A0A2K1X4X3"/>
<evidence type="ECO:0008006" key="3">
    <source>
        <dbReference type="Google" id="ProtNLM"/>
    </source>
</evidence>
<name>A0A2K1X4X3_POPTR</name>
<reference evidence="1 2" key="1">
    <citation type="journal article" date="2006" name="Science">
        <title>The genome of black cottonwood, Populus trichocarpa (Torr. &amp; Gray).</title>
        <authorList>
            <person name="Tuskan G.A."/>
            <person name="Difazio S."/>
            <person name="Jansson S."/>
            <person name="Bohlmann J."/>
            <person name="Grigoriev I."/>
            <person name="Hellsten U."/>
            <person name="Putnam N."/>
            <person name="Ralph S."/>
            <person name="Rombauts S."/>
            <person name="Salamov A."/>
            <person name="Schein J."/>
            <person name="Sterck L."/>
            <person name="Aerts A."/>
            <person name="Bhalerao R.R."/>
            <person name="Bhalerao R.P."/>
            <person name="Blaudez D."/>
            <person name="Boerjan W."/>
            <person name="Brun A."/>
            <person name="Brunner A."/>
            <person name="Busov V."/>
            <person name="Campbell M."/>
            <person name="Carlson J."/>
            <person name="Chalot M."/>
            <person name="Chapman J."/>
            <person name="Chen G.L."/>
            <person name="Cooper D."/>
            <person name="Coutinho P.M."/>
            <person name="Couturier J."/>
            <person name="Covert S."/>
            <person name="Cronk Q."/>
            <person name="Cunningham R."/>
            <person name="Davis J."/>
            <person name="Degroeve S."/>
            <person name="Dejardin A."/>
            <person name="Depamphilis C."/>
            <person name="Detter J."/>
            <person name="Dirks B."/>
            <person name="Dubchak I."/>
            <person name="Duplessis S."/>
            <person name="Ehlting J."/>
            <person name="Ellis B."/>
            <person name="Gendler K."/>
            <person name="Goodstein D."/>
            <person name="Gribskov M."/>
            <person name="Grimwood J."/>
            <person name="Groover A."/>
            <person name="Gunter L."/>
            <person name="Hamberger B."/>
            <person name="Heinze B."/>
            <person name="Helariutta Y."/>
            <person name="Henrissat B."/>
            <person name="Holligan D."/>
            <person name="Holt R."/>
            <person name="Huang W."/>
            <person name="Islam-Faridi N."/>
            <person name="Jones S."/>
            <person name="Jones-Rhoades M."/>
            <person name="Jorgensen R."/>
            <person name="Joshi C."/>
            <person name="Kangasjarvi J."/>
            <person name="Karlsson J."/>
            <person name="Kelleher C."/>
            <person name="Kirkpatrick R."/>
            <person name="Kirst M."/>
            <person name="Kohler A."/>
            <person name="Kalluri U."/>
            <person name="Larimer F."/>
            <person name="Leebens-Mack J."/>
            <person name="Leple J.C."/>
            <person name="Locascio P."/>
            <person name="Lou Y."/>
            <person name="Lucas S."/>
            <person name="Martin F."/>
            <person name="Montanini B."/>
            <person name="Napoli C."/>
            <person name="Nelson D.R."/>
            <person name="Nelson C."/>
            <person name="Nieminen K."/>
            <person name="Nilsson O."/>
            <person name="Pereda V."/>
            <person name="Peter G."/>
            <person name="Philippe R."/>
            <person name="Pilate G."/>
            <person name="Poliakov A."/>
            <person name="Razumovskaya J."/>
            <person name="Richardson P."/>
            <person name="Rinaldi C."/>
            <person name="Ritland K."/>
            <person name="Rouze P."/>
            <person name="Ryaboy D."/>
            <person name="Schmutz J."/>
            <person name="Schrader J."/>
            <person name="Segerman B."/>
            <person name="Shin H."/>
            <person name="Siddiqui A."/>
            <person name="Sterky F."/>
            <person name="Terry A."/>
            <person name="Tsai C.J."/>
            <person name="Uberbacher E."/>
            <person name="Unneberg P."/>
            <person name="Vahala J."/>
            <person name="Wall K."/>
            <person name="Wessler S."/>
            <person name="Yang G."/>
            <person name="Yin T."/>
            <person name="Douglas C."/>
            <person name="Marra M."/>
            <person name="Sandberg G."/>
            <person name="Van de Peer Y."/>
            <person name="Rokhsar D."/>
        </authorList>
    </citation>
    <scope>NUCLEOTIDE SEQUENCE [LARGE SCALE GENOMIC DNA]</scope>
    <source>
        <strain evidence="2">cv. Nisqually</strain>
    </source>
</reference>
<proteinExistence type="predicted"/>
<dbReference type="AlphaFoldDB" id="A0A2K1X4X3"/>